<evidence type="ECO:0000256" key="2">
    <source>
        <dbReference type="ARBA" id="ARBA00022801"/>
    </source>
</evidence>
<proteinExistence type="inferred from homology"/>
<protein>
    <submittedName>
        <fullName evidence="3">Acyl-CoA thioester hydrolase</fullName>
    </submittedName>
</protein>
<dbReference type="InterPro" id="IPR050563">
    <property type="entry name" value="4-hydroxybenzoyl-CoA_TE"/>
</dbReference>
<sequence length="148" mass="16975">MTNTTTNPPHLTHKHTIRVRFSEVDSLQIVWHGHYIKYFEEGREAFGRAFGLSYLDVKKEGYATPIVNTNTSHKYPLHYGDMATIETSYINTEAAKLKFAYSIKNDSGQVVCTGETIQVFTSLESGEMTLVLPDFFRDWKIKHKLLNV</sequence>
<keyword evidence="4" id="KW-1185">Reference proteome</keyword>
<keyword evidence="2 3" id="KW-0378">Hydrolase</keyword>
<dbReference type="Proteomes" id="UP000198846">
    <property type="component" value="Unassembled WGS sequence"/>
</dbReference>
<evidence type="ECO:0000256" key="1">
    <source>
        <dbReference type="ARBA" id="ARBA00005953"/>
    </source>
</evidence>
<evidence type="ECO:0000313" key="4">
    <source>
        <dbReference type="Proteomes" id="UP000198846"/>
    </source>
</evidence>
<dbReference type="Pfam" id="PF13279">
    <property type="entry name" value="4HBT_2"/>
    <property type="match status" value="1"/>
</dbReference>
<dbReference type="EMBL" id="FNQK01000019">
    <property type="protein sequence ID" value="SEA58058.1"/>
    <property type="molecule type" value="Genomic_DNA"/>
</dbReference>
<dbReference type="AlphaFoldDB" id="A0A1H4CCI8"/>
<dbReference type="RefSeq" id="WP_092135987.1">
    <property type="nucleotide sequence ID" value="NZ_FNQK01000019.1"/>
</dbReference>
<comment type="similarity">
    <text evidence="1">Belongs to the 4-hydroxybenzoyl-CoA thioesterase family.</text>
</comment>
<dbReference type="CDD" id="cd00586">
    <property type="entry name" value="4HBT"/>
    <property type="match status" value="1"/>
</dbReference>
<reference evidence="3 4" key="1">
    <citation type="submission" date="2016-10" db="EMBL/GenBank/DDBJ databases">
        <authorList>
            <person name="de Groot N.N."/>
        </authorList>
    </citation>
    <scope>NUCLEOTIDE SEQUENCE [LARGE SCALE GENOMIC DNA]</scope>
    <source>
        <strain evidence="3 4">DSM 23842</strain>
    </source>
</reference>
<dbReference type="NCBIfam" id="TIGR00051">
    <property type="entry name" value="YbgC/FadM family acyl-CoA thioesterase"/>
    <property type="match status" value="1"/>
</dbReference>
<dbReference type="GO" id="GO:0047617">
    <property type="term" value="F:fatty acyl-CoA hydrolase activity"/>
    <property type="evidence" value="ECO:0007669"/>
    <property type="project" value="TreeGrafter"/>
</dbReference>
<accession>A0A1H4CCI8</accession>
<name>A0A1H4CCI8_BIZPA</name>
<dbReference type="Gene3D" id="3.10.129.10">
    <property type="entry name" value="Hotdog Thioesterase"/>
    <property type="match status" value="1"/>
</dbReference>
<dbReference type="InterPro" id="IPR029069">
    <property type="entry name" value="HotDog_dom_sf"/>
</dbReference>
<gene>
    <name evidence="3" type="ORF">SAMN04487990_11926</name>
</gene>
<dbReference type="OrthoDB" id="9800856at2"/>
<dbReference type="SUPFAM" id="SSF54637">
    <property type="entry name" value="Thioesterase/thiol ester dehydrase-isomerase"/>
    <property type="match status" value="1"/>
</dbReference>
<dbReference type="InterPro" id="IPR006684">
    <property type="entry name" value="YbgC/YbaW"/>
</dbReference>
<dbReference type="PANTHER" id="PTHR31793:SF27">
    <property type="entry name" value="NOVEL THIOESTERASE SUPERFAMILY DOMAIN AND SAPOSIN A-TYPE DOMAIN CONTAINING PROTEIN (0610012H03RIK)"/>
    <property type="match status" value="1"/>
</dbReference>
<organism evidence="3 4">
    <name type="scientific">Bizionia paragorgiae</name>
    <dbReference type="NCBI Taxonomy" id="283786"/>
    <lineage>
        <taxon>Bacteria</taxon>
        <taxon>Pseudomonadati</taxon>
        <taxon>Bacteroidota</taxon>
        <taxon>Flavobacteriia</taxon>
        <taxon>Flavobacteriales</taxon>
        <taxon>Flavobacteriaceae</taxon>
        <taxon>Bizionia</taxon>
    </lineage>
</organism>
<dbReference type="PANTHER" id="PTHR31793">
    <property type="entry name" value="4-HYDROXYBENZOYL-COA THIOESTERASE FAMILY MEMBER"/>
    <property type="match status" value="1"/>
</dbReference>
<evidence type="ECO:0000313" key="3">
    <source>
        <dbReference type="EMBL" id="SEA58058.1"/>
    </source>
</evidence>
<dbReference type="STRING" id="283786.SAMN04487990_11926"/>